<dbReference type="RefSeq" id="WP_382224664.1">
    <property type="nucleotide sequence ID" value="NZ_JBHTCA010000011.1"/>
</dbReference>
<feature type="domain" description="PIN" evidence="9">
    <location>
        <begin position="2"/>
        <end position="123"/>
    </location>
</feature>
<evidence type="ECO:0000256" key="7">
    <source>
        <dbReference type="ARBA" id="ARBA00038093"/>
    </source>
</evidence>
<feature type="binding site" evidence="8">
    <location>
        <position position="98"/>
    </location>
    <ligand>
        <name>Mg(2+)</name>
        <dbReference type="ChEBI" id="CHEBI:18420"/>
    </ligand>
</feature>
<dbReference type="SUPFAM" id="SSF88723">
    <property type="entry name" value="PIN domain-like"/>
    <property type="match status" value="1"/>
</dbReference>
<evidence type="ECO:0000256" key="1">
    <source>
        <dbReference type="ARBA" id="ARBA00001946"/>
    </source>
</evidence>
<comment type="function">
    <text evidence="8">Toxic component of a toxin-antitoxin (TA) system. An RNase.</text>
</comment>
<dbReference type="InterPro" id="IPR029060">
    <property type="entry name" value="PIN-like_dom_sf"/>
</dbReference>
<comment type="caution">
    <text evidence="10">The sequence shown here is derived from an EMBL/GenBank/DDBJ whole genome shotgun (WGS) entry which is preliminary data.</text>
</comment>
<comment type="similarity">
    <text evidence="7 8">Belongs to the PINc/VapC protein family.</text>
</comment>
<keyword evidence="8" id="KW-0800">Toxin</keyword>
<dbReference type="EMBL" id="JBHTCA010000011">
    <property type="protein sequence ID" value="MFC7410088.1"/>
    <property type="molecule type" value="Genomic_DNA"/>
</dbReference>
<name>A0ABW2QL07_9BURK</name>
<dbReference type="CDD" id="cd09881">
    <property type="entry name" value="PIN_VapC4-5_FitB-like"/>
    <property type="match status" value="1"/>
</dbReference>
<feature type="binding site" evidence="8">
    <location>
        <position position="5"/>
    </location>
    <ligand>
        <name>Mg(2+)</name>
        <dbReference type="ChEBI" id="CHEBI:18420"/>
    </ligand>
</feature>
<sequence length="133" mass="15265">MYLLDTNVLSDFIKGRHDGLLMRMRDEMFNRAVAISAITLAEVRYGQNRMQADDKRRPRIDRLLAQLPVLDWTADAAEAYGHVKHHLMSMGRPIGEIDTQIAAHTLATGLTLVTHNTRHFEVVPDLKWQDWMA</sequence>
<evidence type="ECO:0000313" key="11">
    <source>
        <dbReference type="Proteomes" id="UP001596501"/>
    </source>
</evidence>
<keyword evidence="5 8" id="KW-0378">Hydrolase</keyword>
<dbReference type="HAMAP" id="MF_00265">
    <property type="entry name" value="VapC_Nob1"/>
    <property type="match status" value="1"/>
</dbReference>
<proteinExistence type="inferred from homology"/>
<protein>
    <recommendedName>
        <fullName evidence="8">Ribonuclease VapC</fullName>
        <shortName evidence="8">RNase VapC</shortName>
        <ecNumber evidence="8">3.1.-.-</ecNumber>
    </recommendedName>
    <alternativeName>
        <fullName evidence="8">Toxin VapC</fullName>
    </alternativeName>
</protein>
<dbReference type="Proteomes" id="UP001596501">
    <property type="component" value="Unassembled WGS sequence"/>
</dbReference>
<organism evidence="10 11">
    <name type="scientific">Hydrogenophaga atypica</name>
    <dbReference type="NCBI Taxonomy" id="249409"/>
    <lineage>
        <taxon>Bacteria</taxon>
        <taxon>Pseudomonadati</taxon>
        <taxon>Pseudomonadota</taxon>
        <taxon>Betaproteobacteria</taxon>
        <taxon>Burkholderiales</taxon>
        <taxon>Comamonadaceae</taxon>
        <taxon>Hydrogenophaga</taxon>
    </lineage>
</organism>
<gene>
    <name evidence="8" type="primary">vapC</name>
    <name evidence="10" type="ORF">ACFQPB_14565</name>
</gene>
<keyword evidence="6 8" id="KW-0460">Magnesium</keyword>
<dbReference type="Pfam" id="PF01850">
    <property type="entry name" value="PIN"/>
    <property type="match status" value="1"/>
</dbReference>
<evidence type="ECO:0000256" key="6">
    <source>
        <dbReference type="ARBA" id="ARBA00022842"/>
    </source>
</evidence>
<evidence type="ECO:0000256" key="8">
    <source>
        <dbReference type="HAMAP-Rule" id="MF_00265"/>
    </source>
</evidence>
<dbReference type="PANTHER" id="PTHR33653:SF1">
    <property type="entry name" value="RIBONUCLEASE VAPC2"/>
    <property type="match status" value="1"/>
</dbReference>
<keyword evidence="3 8" id="KW-0540">Nuclease</keyword>
<evidence type="ECO:0000313" key="10">
    <source>
        <dbReference type="EMBL" id="MFC7410088.1"/>
    </source>
</evidence>
<evidence type="ECO:0000256" key="5">
    <source>
        <dbReference type="ARBA" id="ARBA00022801"/>
    </source>
</evidence>
<dbReference type="InterPro" id="IPR022907">
    <property type="entry name" value="VapC_family"/>
</dbReference>
<evidence type="ECO:0000259" key="9">
    <source>
        <dbReference type="Pfam" id="PF01850"/>
    </source>
</evidence>
<comment type="cofactor">
    <cofactor evidence="1 8">
        <name>Mg(2+)</name>
        <dbReference type="ChEBI" id="CHEBI:18420"/>
    </cofactor>
</comment>
<dbReference type="EC" id="3.1.-.-" evidence="8"/>
<evidence type="ECO:0000256" key="4">
    <source>
        <dbReference type="ARBA" id="ARBA00022723"/>
    </source>
</evidence>
<accession>A0ABW2QL07</accession>
<reference evidence="11" key="1">
    <citation type="journal article" date="2019" name="Int. J. Syst. Evol. Microbiol.">
        <title>The Global Catalogue of Microorganisms (GCM) 10K type strain sequencing project: providing services to taxonomists for standard genome sequencing and annotation.</title>
        <authorList>
            <consortium name="The Broad Institute Genomics Platform"/>
            <consortium name="The Broad Institute Genome Sequencing Center for Infectious Disease"/>
            <person name="Wu L."/>
            <person name="Ma J."/>
        </authorList>
    </citation>
    <scope>NUCLEOTIDE SEQUENCE [LARGE SCALE GENOMIC DNA]</scope>
    <source>
        <strain evidence="11">CGMCC 1.12371</strain>
    </source>
</reference>
<keyword evidence="2 8" id="KW-1277">Toxin-antitoxin system</keyword>
<keyword evidence="11" id="KW-1185">Reference proteome</keyword>
<dbReference type="InterPro" id="IPR002716">
    <property type="entry name" value="PIN_dom"/>
</dbReference>
<keyword evidence="4 8" id="KW-0479">Metal-binding</keyword>
<dbReference type="InterPro" id="IPR050556">
    <property type="entry name" value="Type_II_TA_system_RNase"/>
</dbReference>
<dbReference type="PANTHER" id="PTHR33653">
    <property type="entry name" value="RIBONUCLEASE VAPC2"/>
    <property type="match status" value="1"/>
</dbReference>
<evidence type="ECO:0000256" key="2">
    <source>
        <dbReference type="ARBA" id="ARBA00022649"/>
    </source>
</evidence>
<evidence type="ECO:0000256" key="3">
    <source>
        <dbReference type="ARBA" id="ARBA00022722"/>
    </source>
</evidence>
<dbReference type="Gene3D" id="3.40.50.1010">
    <property type="entry name" value="5'-nuclease"/>
    <property type="match status" value="1"/>
</dbReference>